<evidence type="ECO:0000313" key="1">
    <source>
        <dbReference type="EMBL" id="AKN88258.1"/>
    </source>
</evidence>
<keyword evidence="2" id="KW-1185">Reference proteome</keyword>
<sequence>MLARSIVFESAEAVRFVLHYIDPQELRLSTASNTTDAIKKPFS</sequence>
<dbReference type="RefSeq" id="WP_257295752.1">
    <property type="nucleotide sequence ID" value="NZ_CP011923.2"/>
</dbReference>
<evidence type="ECO:0000313" key="2">
    <source>
        <dbReference type="Proteomes" id="UP000035930"/>
    </source>
</evidence>
<proteinExistence type="predicted"/>
<dbReference type="EMBL" id="CP011923">
    <property type="protein sequence ID" value="AKN88258.1"/>
    <property type="molecule type" value="Genomic_DNA"/>
</dbReference>
<reference evidence="1" key="1">
    <citation type="submission" date="2017-08" db="EMBL/GenBank/DDBJ databases">
        <title>Complete Genome Sequence of Francisella noatunensis subsp. orientalis strain FNO190.</title>
        <authorList>
            <person name="Pereira F.L."/>
            <person name="Goncalves L.A."/>
            <person name="Guilherme T.C."/>
            <person name="Soares S.C."/>
            <person name="Dorella F.A."/>
            <person name="Carvalho A.F."/>
            <person name="Leibowitz M.P."/>
            <person name="Leal C.A.G."/>
            <person name="Azevedo V.A.C."/>
            <person name="Figueiredo H.C.P."/>
        </authorList>
    </citation>
    <scope>NUCLEOTIDE SEQUENCE</scope>
    <source>
        <strain evidence="1">FNO190</strain>
    </source>
</reference>
<dbReference type="Proteomes" id="UP000035930">
    <property type="component" value="Chromosome"/>
</dbReference>
<accession>A0ABM5U4T2</accession>
<organism evidence="1 2">
    <name type="scientific">Francisella orientalis</name>
    <dbReference type="NCBI Taxonomy" id="299583"/>
    <lineage>
        <taxon>Bacteria</taxon>
        <taxon>Pseudomonadati</taxon>
        <taxon>Pseudomonadota</taxon>
        <taxon>Gammaproteobacteria</taxon>
        <taxon>Thiotrichales</taxon>
        <taxon>Francisellaceae</taxon>
        <taxon>Francisella</taxon>
    </lineage>
</organism>
<gene>
    <name evidence="1" type="ORF">FNO190_0425</name>
</gene>
<protein>
    <submittedName>
        <fullName evidence="1">Uncharacterized protein</fullName>
    </submittedName>
</protein>
<name>A0ABM5U4T2_9GAMM</name>